<name>A0AA35LE84_9SAUR</name>
<evidence type="ECO:0000313" key="2">
    <source>
        <dbReference type="EMBL" id="CAI5794736.1"/>
    </source>
</evidence>
<organism evidence="2 3">
    <name type="scientific">Podarcis lilfordi</name>
    <name type="common">Lilford's wall lizard</name>
    <dbReference type="NCBI Taxonomy" id="74358"/>
    <lineage>
        <taxon>Eukaryota</taxon>
        <taxon>Metazoa</taxon>
        <taxon>Chordata</taxon>
        <taxon>Craniata</taxon>
        <taxon>Vertebrata</taxon>
        <taxon>Euteleostomi</taxon>
        <taxon>Lepidosauria</taxon>
        <taxon>Squamata</taxon>
        <taxon>Bifurcata</taxon>
        <taxon>Unidentata</taxon>
        <taxon>Episquamata</taxon>
        <taxon>Laterata</taxon>
        <taxon>Lacertibaenia</taxon>
        <taxon>Lacertidae</taxon>
        <taxon>Podarcis</taxon>
    </lineage>
</organism>
<evidence type="ECO:0000256" key="1">
    <source>
        <dbReference type="SAM" id="MobiDB-lite"/>
    </source>
</evidence>
<proteinExistence type="predicted"/>
<dbReference type="Proteomes" id="UP001178461">
    <property type="component" value="Chromosome 15"/>
</dbReference>
<keyword evidence="3" id="KW-1185">Reference proteome</keyword>
<dbReference type="EMBL" id="OX395141">
    <property type="protein sequence ID" value="CAI5794736.1"/>
    <property type="molecule type" value="Genomic_DNA"/>
</dbReference>
<dbReference type="AlphaFoldDB" id="A0AA35LE84"/>
<sequence length="89" mass="10144">MPNSDRKSGLRRSGRSSSNHINGIHGVFNDFDGRYRKCGVKTPEVWHKDAGSSKQTRKFQIRHAKPVGRERLFRSALARGKRRPKTGVQ</sequence>
<gene>
    <name evidence="2" type="ORF">PODLI_1B009070</name>
</gene>
<feature type="region of interest" description="Disordered" evidence="1">
    <location>
        <begin position="1"/>
        <end position="26"/>
    </location>
</feature>
<evidence type="ECO:0000313" key="3">
    <source>
        <dbReference type="Proteomes" id="UP001178461"/>
    </source>
</evidence>
<reference evidence="2" key="1">
    <citation type="submission" date="2022-12" db="EMBL/GenBank/DDBJ databases">
        <authorList>
            <person name="Alioto T."/>
            <person name="Alioto T."/>
            <person name="Gomez Garrido J."/>
        </authorList>
    </citation>
    <scope>NUCLEOTIDE SEQUENCE</scope>
</reference>
<protein>
    <submittedName>
        <fullName evidence="2">Uncharacterized protein</fullName>
    </submittedName>
</protein>
<accession>A0AA35LE84</accession>